<dbReference type="Proteomes" id="UP000275368">
    <property type="component" value="Chromosome"/>
</dbReference>
<dbReference type="AlphaFoldDB" id="A0A3G9JAL2"/>
<dbReference type="EMBL" id="AP019308">
    <property type="protein sequence ID" value="BBH20049.1"/>
    <property type="molecule type" value="Genomic_DNA"/>
</dbReference>
<proteinExistence type="predicted"/>
<name>A0A3G9JAL2_9BACL</name>
<evidence type="ECO:0000313" key="1">
    <source>
        <dbReference type="EMBL" id="BBH20049.1"/>
    </source>
</evidence>
<organism evidence="1 2">
    <name type="scientific">Paenibacillus baekrokdamisoli</name>
    <dbReference type="NCBI Taxonomy" id="1712516"/>
    <lineage>
        <taxon>Bacteria</taxon>
        <taxon>Bacillati</taxon>
        <taxon>Bacillota</taxon>
        <taxon>Bacilli</taxon>
        <taxon>Bacillales</taxon>
        <taxon>Paenibacillaceae</taxon>
        <taxon>Paenibacillus</taxon>
    </lineage>
</organism>
<accession>A0A3G9JAL2</accession>
<keyword evidence="2" id="KW-1185">Reference proteome</keyword>
<dbReference type="GO" id="GO:0016705">
    <property type="term" value="F:oxidoreductase activity, acting on paired donors, with incorporation or reduction of molecular oxygen"/>
    <property type="evidence" value="ECO:0007669"/>
    <property type="project" value="InterPro"/>
</dbReference>
<reference evidence="1 2" key="1">
    <citation type="submission" date="2018-11" db="EMBL/GenBank/DDBJ databases">
        <title>Complete genome sequence of Paenibacillus baekrokdamisoli strain KCTC 33723.</title>
        <authorList>
            <person name="Kang S.W."/>
            <person name="Lee K.C."/>
            <person name="Kim K.K."/>
            <person name="Kim J.S."/>
            <person name="Kim D.S."/>
            <person name="Ko S.H."/>
            <person name="Yang S.H."/>
            <person name="Lee J.S."/>
        </authorList>
    </citation>
    <scope>NUCLEOTIDE SEQUENCE [LARGE SCALE GENOMIC DNA]</scope>
    <source>
        <strain evidence="1 2">KCTC 33723</strain>
    </source>
</reference>
<gene>
    <name evidence="1" type="ORF">Back11_13940</name>
</gene>
<protein>
    <submittedName>
        <fullName evidence="1">Uncharacterized protein</fullName>
    </submittedName>
</protein>
<dbReference type="Gene3D" id="3.20.20.30">
    <property type="entry name" value="Luciferase-like domain"/>
    <property type="match status" value="1"/>
</dbReference>
<dbReference type="SUPFAM" id="SSF51679">
    <property type="entry name" value="Bacterial luciferase-like"/>
    <property type="match status" value="1"/>
</dbReference>
<sequence>MGINQNDNTEFEFGIYSLGELIPGPSGQIISAGKRIEDIIAAAKLADEAGLDLFGIGEHHRNKH</sequence>
<dbReference type="RefSeq" id="WP_232016260.1">
    <property type="nucleotide sequence ID" value="NZ_AP019308.1"/>
</dbReference>
<dbReference type="InterPro" id="IPR036661">
    <property type="entry name" value="Luciferase-like_sf"/>
</dbReference>
<dbReference type="KEGG" id="pbk:Back11_13940"/>
<evidence type="ECO:0000313" key="2">
    <source>
        <dbReference type="Proteomes" id="UP000275368"/>
    </source>
</evidence>